<dbReference type="Proteomes" id="UP001431429">
    <property type="component" value="Unassembled WGS sequence"/>
</dbReference>
<dbReference type="SUPFAM" id="SSF109854">
    <property type="entry name" value="DinB/YfiT-like putative metalloenzymes"/>
    <property type="match status" value="1"/>
</dbReference>
<gene>
    <name evidence="3" type="ORF">NBG84_20920</name>
</gene>
<keyword evidence="3" id="KW-0413">Isomerase</keyword>
<keyword evidence="4" id="KW-1185">Reference proteome</keyword>
<organism evidence="3 4">
    <name type="scientific">Streptomyces albipurpureus</name>
    <dbReference type="NCBI Taxonomy" id="2897419"/>
    <lineage>
        <taxon>Bacteria</taxon>
        <taxon>Bacillati</taxon>
        <taxon>Actinomycetota</taxon>
        <taxon>Actinomycetes</taxon>
        <taxon>Kitasatosporales</taxon>
        <taxon>Streptomycetaceae</taxon>
        <taxon>Streptomyces</taxon>
    </lineage>
</organism>
<dbReference type="RefSeq" id="WP_250921057.1">
    <property type="nucleotide sequence ID" value="NZ_JAMQAW010000025.1"/>
</dbReference>
<protein>
    <submittedName>
        <fullName evidence="3">Maleylpyruvate isomerase family mycothiol-dependent enzyme</fullName>
    </submittedName>
</protein>
<dbReference type="InterPro" id="IPR010872">
    <property type="entry name" value="MDMPI_C-term_domain"/>
</dbReference>
<proteinExistence type="predicted"/>
<dbReference type="Pfam" id="PF07398">
    <property type="entry name" value="MDMPI_C"/>
    <property type="match status" value="1"/>
</dbReference>
<accession>A0ABT0UU40</accession>
<dbReference type="InterPro" id="IPR034660">
    <property type="entry name" value="DinB/YfiT-like"/>
</dbReference>
<reference evidence="3" key="1">
    <citation type="submission" date="2022-06" db="EMBL/GenBank/DDBJ databases">
        <title>Genome public.</title>
        <authorList>
            <person name="Sun Q."/>
        </authorList>
    </citation>
    <scope>NUCLEOTIDE SEQUENCE</scope>
    <source>
        <strain evidence="3">CWNU-1</strain>
    </source>
</reference>
<dbReference type="PANTHER" id="PTHR40758">
    <property type="entry name" value="CONSERVED PROTEIN"/>
    <property type="match status" value="1"/>
</dbReference>
<evidence type="ECO:0000313" key="3">
    <source>
        <dbReference type="EMBL" id="MCM2390731.1"/>
    </source>
</evidence>
<dbReference type="NCBIfam" id="TIGR03083">
    <property type="entry name" value="maleylpyruvate isomerase family mycothiol-dependent enzyme"/>
    <property type="match status" value="1"/>
</dbReference>
<comment type="caution">
    <text evidence="3">The sequence shown here is derived from an EMBL/GenBank/DDBJ whole genome shotgun (WGS) entry which is preliminary data.</text>
</comment>
<evidence type="ECO:0000259" key="1">
    <source>
        <dbReference type="Pfam" id="PF07398"/>
    </source>
</evidence>
<dbReference type="EMBL" id="JAMQAW010000025">
    <property type="protein sequence ID" value="MCM2390731.1"/>
    <property type="molecule type" value="Genomic_DNA"/>
</dbReference>
<name>A0ABT0UU40_9ACTN</name>
<feature type="domain" description="MDMPI C-terminal" evidence="1">
    <location>
        <begin position="144"/>
        <end position="233"/>
    </location>
</feature>
<sequence length="244" mass="26731">METAELITSLVEDGRSLATAASTAGLEAAVPTCPGWQVRDVLRHTGEVHRWATAFLVEKHTEYHPAVSETALDGAELVAWFREGHEALVDALVRAPDELRCWTFLPAPSPLSFWARRQAHETAIHRVDAESALGGAPSPLPPVFAADGIDELLTGFHARPKSRVRSEVPLTLRVRTTDTEDVWTVHITTDTPHTVRDGDGPVDCELIGTAQQLYLTLWNRLPLSTVTIDGDQGPALLWQERSAV</sequence>
<dbReference type="GO" id="GO:0016853">
    <property type="term" value="F:isomerase activity"/>
    <property type="evidence" value="ECO:0007669"/>
    <property type="project" value="UniProtKB-KW"/>
</dbReference>
<evidence type="ECO:0000313" key="4">
    <source>
        <dbReference type="Proteomes" id="UP001431429"/>
    </source>
</evidence>
<evidence type="ECO:0000259" key="2">
    <source>
        <dbReference type="Pfam" id="PF11716"/>
    </source>
</evidence>
<dbReference type="PANTHER" id="PTHR40758:SF1">
    <property type="entry name" value="CONSERVED PROTEIN"/>
    <property type="match status" value="1"/>
</dbReference>
<dbReference type="InterPro" id="IPR024344">
    <property type="entry name" value="MDMPI_metal-binding"/>
</dbReference>
<dbReference type="InterPro" id="IPR017517">
    <property type="entry name" value="Maleyloyr_isom"/>
</dbReference>
<feature type="domain" description="Mycothiol-dependent maleylpyruvate isomerase metal-binding" evidence="2">
    <location>
        <begin position="11"/>
        <end position="129"/>
    </location>
</feature>
<dbReference type="Pfam" id="PF11716">
    <property type="entry name" value="MDMPI_N"/>
    <property type="match status" value="1"/>
</dbReference>